<gene>
    <name evidence="1" type="ORF">pf16_143</name>
</gene>
<protein>
    <submittedName>
        <fullName evidence="1">Uncharacterized protein</fullName>
    </submittedName>
</protein>
<dbReference type="Proteomes" id="UP000225821">
    <property type="component" value="Segment"/>
</dbReference>
<reference evidence="1 2" key="1">
    <citation type="submission" date="2016-03" db="EMBL/GenBank/DDBJ databases">
        <title>Characterisation of pf16 and phiPMW: Two novel phages infecting Pseudomonas putida PpG1.</title>
        <authorList>
            <person name="Magill D.J."/>
            <person name="Krylov V.N."/>
            <person name="Shaburova O.V."/>
            <person name="Allen C.C.R."/>
            <person name="McGrath J.W."/>
            <person name="Quinn J.P."/>
            <person name="Kulakov L.A."/>
        </authorList>
    </citation>
    <scope>NUCLEOTIDE SEQUENCE [LARGE SCALE GENOMIC DNA]</scope>
</reference>
<dbReference type="EMBL" id="KU873925">
    <property type="protein sequence ID" value="AND75066.1"/>
    <property type="molecule type" value="Genomic_DNA"/>
</dbReference>
<sequence length="67" mass="7007">MLVGYNVDGDKAHHAVEVGSDDPVEAIAVVKDMLMEEGIKARRVLGVIEGGKKAATVPVLELPPTVA</sequence>
<keyword evidence="2" id="KW-1185">Reference proteome</keyword>
<evidence type="ECO:0000313" key="2">
    <source>
        <dbReference type="Proteomes" id="UP000225821"/>
    </source>
</evidence>
<proteinExistence type="predicted"/>
<accession>A0A1S5R407</accession>
<organism evidence="1 2">
    <name type="scientific">Pseudomonas phage pf16</name>
    <dbReference type="NCBI Taxonomy" id="1815630"/>
    <lineage>
        <taxon>Viruses</taxon>
        <taxon>Duplodnaviria</taxon>
        <taxon>Heunggongvirae</taxon>
        <taxon>Uroviricota</taxon>
        <taxon>Caudoviricetes</taxon>
        <taxon>Chakrabartyvirus</taxon>
        <taxon>Chakrabartyvirus pf16</taxon>
    </lineage>
</organism>
<name>A0A1S5R407_9CAUD</name>
<evidence type="ECO:0000313" key="1">
    <source>
        <dbReference type="EMBL" id="AND75066.1"/>
    </source>
</evidence>